<evidence type="ECO:0000256" key="4">
    <source>
        <dbReference type="ARBA" id="ARBA00023136"/>
    </source>
</evidence>
<evidence type="ECO:0000313" key="8">
    <source>
        <dbReference type="Proteomes" id="UP000182149"/>
    </source>
</evidence>
<dbReference type="OrthoDB" id="9794225at2"/>
<keyword evidence="8" id="KW-1185">Reference proteome</keyword>
<dbReference type="NCBIfam" id="TIGR00367">
    <property type="entry name" value="calcium/sodium antiporter"/>
    <property type="match status" value="1"/>
</dbReference>
<proteinExistence type="predicted"/>
<dbReference type="GO" id="GO:0005886">
    <property type="term" value="C:plasma membrane"/>
    <property type="evidence" value="ECO:0007669"/>
    <property type="project" value="TreeGrafter"/>
</dbReference>
<dbReference type="Gene3D" id="6.10.280.80">
    <property type="entry name" value="NCX, peripheral helical region"/>
    <property type="match status" value="1"/>
</dbReference>
<evidence type="ECO:0000256" key="2">
    <source>
        <dbReference type="ARBA" id="ARBA00022692"/>
    </source>
</evidence>
<evidence type="ECO:0000256" key="5">
    <source>
        <dbReference type="SAM" id="Phobius"/>
    </source>
</evidence>
<comment type="caution">
    <text evidence="7">The sequence shown here is derived from an EMBL/GenBank/DDBJ whole genome shotgun (WGS) entry which is preliminary data.</text>
</comment>
<keyword evidence="4 5" id="KW-0472">Membrane</keyword>
<dbReference type="GO" id="GO:0005262">
    <property type="term" value="F:calcium channel activity"/>
    <property type="evidence" value="ECO:0007669"/>
    <property type="project" value="TreeGrafter"/>
</dbReference>
<dbReference type="GO" id="GO:0008273">
    <property type="term" value="F:calcium, potassium:sodium antiporter activity"/>
    <property type="evidence" value="ECO:0007669"/>
    <property type="project" value="TreeGrafter"/>
</dbReference>
<dbReference type="InterPro" id="IPR044880">
    <property type="entry name" value="NCX_ion-bd_dom_sf"/>
</dbReference>
<feature type="transmembrane region" description="Helical" evidence="5">
    <location>
        <begin position="285"/>
        <end position="306"/>
    </location>
</feature>
<evidence type="ECO:0000259" key="6">
    <source>
        <dbReference type="Pfam" id="PF01699"/>
    </source>
</evidence>
<protein>
    <submittedName>
        <fullName evidence="7">H+/Ca2+ antiporter</fullName>
    </submittedName>
</protein>
<dbReference type="EMBL" id="JXKD01000001">
    <property type="protein sequence ID" value="OJG12190.1"/>
    <property type="molecule type" value="Genomic_DNA"/>
</dbReference>
<dbReference type="RefSeq" id="WP_071873678.1">
    <property type="nucleotide sequence ID" value="NZ_JBHSHF010000002.1"/>
</dbReference>
<feature type="transmembrane region" description="Helical" evidence="5">
    <location>
        <begin position="145"/>
        <end position="163"/>
    </location>
</feature>
<evidence type="ECO:0000256" key="3">
    <source>
        <dbReference type="ARBA" id="ARBA00022989"/>
    </source>
</evidence>
<organism evidence="7 8">
    <name type="scientific">Enterococcus aquimarinus</name>
    <dbReference type="NCBI Taxonomy" id="328396"/>
    <lineage>
        <taxon>Bacteria</taxon>
        <taxon>Bacillati</taxon>
        <taxon>Bacillota</taxon>
        <taxon>Bacilli</taxon>
        <taxon>Lactobacillales</taxon>
        <taxon>Enterococcaceae</taxon>
        <taxon>Enterococcus</taxon>
    </lineage>
</organism>
<feature type="transmembrane region" description="Helical" evidence="5">
    <location>
        <begin position="44"/>
        <end position="71"/>
    </location>
</feature>
<comment type="subcellular location">
    <subcellularLocation>
        <location evidence="1">Membrane</location>
        <topology evidence="1">Multi-pass membrane protein</topology>
    </subcellularLocation>
</comment>
<dbReference type="Gene3D" id="1.20.1420.30">
    <property type="entry name" value="NCX, central ion-binding region"/>
    <property type="match status" value="1"/>
</dbReference>
<feature type="transmembrane region" description="Helical" evidence="5">
    <location>
        <begin position="252"/>
        <end position="273"/>
    </location>
</feature>
<dbReference type="AlphaFoldDB" id="A0A1L8QXF0"/>
<dbReference type="GO" id="GO:0006874">
    <property type="term" value="P:intracellular calcium ion homeostasis"/>
    <property type="evidence" value="ECO:0007669"/>
    <property type="project" value="TreeGrafter"/>
</dbReference>
<feature type="transmembrane region" description="Helical" evidence="5">
    <location>
        <begin position="184"/>
        <end position="207"/>
    </location>
</feature>
<sequence length="335" mass="35706">MEAFISNQHSVVLFLLFIIFLVILSKSTDILIDRAVDISHEFGISQIIIGATIVSIGTSLPELSTSIVAILKGTSDFALGNALGSVITNTALVLGVGALAGSIPVPSSIASRLFFLIASLFILIFASIETFNLQFLSSYGQLQPMIGIFFLVTVPFFLLSSFIQKGKRTKSKAPQEKQPINKKVLMIQITVILLSAIAVALSATSLVTTVSEMAFRLGISEAIIAGTIVALGTSLPELSTTFTAARKGHGSLAMGNVLGANVLNILLVLGVSIAMSPNGISVPPIFYQIHFPVALALIGLLTYFIFNTKKHEISKNEGKVLISIYLLYMGISFIL</sequence>
<keyword evidence="3 5" id="KW-1133">Transmembrane helix</keyword>
<name>A0A1L8QXF0_9ENTE</name>
<feature type="domain" description="Sodium/calcium exchanger membrane region" evidence="6">
    <location>
        <begin position="13"/>
        <end position="160"/>
    </location>
</feature>
<dbReference type="Pfam" id="PF01699">
    <property type="entry name" value="Na_Ca_ex"/>
    <property type="match status" value="2"/>
</dbReference>
<dbReference type="InterPro" id="IPR004481">
    <property type="entry name" value="K/Na/Ca-exchanger"/>
</dbReference>
<dbReference type="InterPro" id="IPR004837">
    <property type="entry name" value="NaCa_Exmemb"/>
</dbReference>
<evidence type="ECO:0000313" key="7">
    <source>
        <dbReference type="EMBL" id="OJG12190.1"/>
    </source>
</evidence>
<dbReference type="Proteomes" id="UP000182149">
    <property type="component" value="Unassembled WGS sequence"/>
</dbReference>
<feature type="transmembrane region" description="Helical" evidence="5">
    <location>
        <begin position="12"/>
        <end position="32"/>
    </location>
</feature>
<reference evidence="7 8" key="1">
    <citation type="submission" date="2014-12" db="EMBL/GenBank/DDBJ databases">
        <title>Draft genome sequences of 29 type strains of Enterococci.</title>
        <authorList>
            <person name="Zhong Z."/>
            <person name="Sun Z."/>
            <person name="Liu W."/>
            <person name="Zhang W."/>
            <person name="Zhang H."/>
        </authorList>
    </citation>
    <scope>NUCLEOTIDE SEQUENCE [LARGE SCALE GENOMIC DNA]</scope>
    <source>
        <strain evidence="7 8">DSM 17690</strain>
    </source>
</reference>
<feature type="transmembrane region" description="Helical" evidence="5">
    <location>
        <begin position="113"/>
        <end position="133"/>
    </location>
</feature>
<dbReference type="STRING" id="328396.RU93_GL000120"/>
<dbReference type="PANTHER" id="PTHR10846">
    <property type="entry name" value="SODIUM/POTASSIUM/CALCIUM EXCHANGER"/>
    <property type="match status" value="1"/>
</dbReference>
<feature type="transmembrane region" description="Helical" evidence="5">
    <location>
        <begin position="77"/>
        <end position="101"/>
    </location>
</feature>
<accession>A0A1L8QXF0</accession>
<dbReference type="PANTHER" id="PTHR10846:SF8">
    <property type="entry name" value="INNER MEMBRANE PROTEIN YRBG"/>
    <property type="match status" value="1"/>
</dbReference>
<feature type="domain" description="Sodium/calcium exchanger membrane region" evidence="6">
    <location>
        <begin position="189"/>
        <end position="333"/>
    </location>
</feature>
<evidence type="ECO:0000256" key="1">
    <source>
        <dbReference type="ARBA" id="ARBA00004141"/>
    </source>
</evidence>
<keyword evidence="2 5" id="KW-0812">Transmembrane</keyword>
<gene>
    <name evidence="7" type="ORF">RU93_GL000120</name>
</gene>
<feature type="transmembrane region" description="Helical" evidence="5">
    <location>
        <begin position="213"/>
        <end position="231"/>
    </location>
</feature>